<dbReference type="EMBL" id="UXAT02000036">
    <property type="protein sequence ID" value="VUX47317.1"/>
    <property type="molecule type" value="Genomic_DNA"/>
</dbReference>
<evidence type="ECO:0000313" key="2">
    <source>
        <dbReference type="Proteomes" id="UP000326641"/>
    </source>
</evidence>
<reference evidence="1" key="1">
    <citation type="submission" date="2018-11" db="EMBL/GenBank/DDBJ databases">
        <authorList>
            <person name="Onetto C."/>
        </authorList>
    </citation>
    <scope>NUCLEOTIDE SEQUENCE [LARGE SCALE GENOMIC DNA]</scope>
</reference>
<dbReference type="InterPro" id="IPR027417">
    <property type="entry name" value="P-loop_NTPase"/>
</dbReference>
<protein>
    <recommendedName>
        <fullName evidence="3">HPr kinase/phosphorylase C-terminal domain-containing protein</fullName>
    </recommendedName>
</protein>
<dbReference type="AlphaFoldDB" id="A0A564WFP0"/>
<proteinExistence type="predicted"/>
<accession>A0A564WFP0</accession>
<organism evidence="1 2">
    <name type="scientific">Candidatus Defluviicoccus seviourii</name>
    <dbReference type="NCBI Taxonomy" id="2565273"/>
    <lineage>
        <taxon>Bacteria</taxon>
        <taxon>Pseudomonadati</taxon>
        <taxon>Pseudomonadota</taxon>
        <taxon>Alphaproteobacteria</taxon>
        <taxon>Rhodospirillales</taxon>
        <taxon>Rhodospirillaceae</taxon>
        <taxon>Defluviicoccus</taxon>
    </lineage>
</organism>
<sequence length="268" mass="29166">MLTGNYLTCGRMHVDRSESGLSATCRSGASVVSDAERINWTLSVPQQSHSGETVPEDVEDLVGLVLVAAWRDLNKVALHAGSISRNGTCALLCATSGGGKTTLTASLIRRGWQTLGDDKLLLVIDGQGVSRLSALIHNFNLHPRTETWFPEIGDISRLPRYSAWTEKRKVRIEAIWPGAAAFEGVPTHVLAIERSSAISDIRVAPMPKEEVLPTLLRQTVVPKDRNQAAQILKVLAATASTVKGLKVTVGQEVYRHPDRLEALEEVLH</sequence>
<comment type="caution">
    <text evidence="1">The sequence shown here is derived from an EMBL/GenBank/DDBJ whole genome shotgun (WGS) entry which is preliminary data.</text>
</comment>
<evidence type="ECO:0008006" key="3">
    <source>
        <dbReference type="Google" id="ProtNLM"/>
    </source>
</evidence>
<dbReference type="SUPFAM" id="SSF53795">
    <property type="entry name" value="PEP carboxykinase-like"/>
    <property type="match status" value="1"/>
</dbReference>
<dbReference type="Proteomes" id="UP000326641">
    <property type="component" value="Unassembled WGS sequence"/>
</dbReference>
<keyword evidence="2" id="KW-1185">Reference proteome</keyword>
<name>A0A564WFP0_9PROT</name>
<dbReference type="Gene3D" id="3.40.50.300">
    <property type="entry name" value="P-loop containing nucleotide triphosphate hydrolases"/>
    <property type="match status" value="1"/>
</dbReference>
<evidence type="ECO:0000313" key="1">
    <source>
        <dbReference type="EMBL" id="VUX47317.1"/>
    </source>
</evidence>
<gene>
    <name evidence="1" type="ORF">DF3PA_410004</name>
</gene>